<protein>
    <submittedName>
        <fullName evidence="1">Uncharacterized protein</fullName>
    </submittedName>
</protein>
<dbReference type="EMBL" id="UINC01002088">
    <property type="protein sequence ID" value="SUZ92763.1"/>
    <property type="molecule type" value="Genomic_DNA"/>
</dbReference>
<reference evidence="1" key="1">
    <citation type="submission" date="2018-05" db="EMBL/GenBank/DDBJ databases">
        <authorList>
            <person name="Lanie J.A."/>
            <person name="Ng W.-L."/>
            <person name="Kazmierczak K.M."/>
            <person name="Andrzejewski T.M."/>
            <person name="Davidsen T.M."/>
            <person name="Wayne K.J."/>
            <person name="Tettelin H."/>
            <person name="Glass J.I."/>
            <person name="Rusch D."/>
            <person name="Podicherti R."/>
            <person name="Tsui H.-C.T."/>
            <person name="Winkler M.E."/>
        </authorList>
    </citation>
    <scope>NUCLEOTIDE SEQUENCE</scope>
</reference>
<dbReference type="SUPFAM" id="SSF50017">
    <property type="entry name" value="gp9"/>
    <property type="match status" value="1"/>
</dbReference>
<gene>
    <name evidence="1" type="ORF">METZ01_LOCUS45617</name>
</gene>
<evidence type="ECO:0000313" key="1">
    <source>
        <dbReference type="EMBL" id="SUZ92763.1"/>
    </source>
</evidence>
<dbReference type="InterPro" id="IPR036240">
    <property type="entry name" value="Gp9-like_sf"/>
</dbReference>
<sequence length="466" mass="46568">MSKIEVDKVDPQSGTALEIGTSGDTITVPTGAGLTVVDEVKTNKISPATGVAFTLGDSGDTFTVPSGATFSNLGTATGFAAISWASVVTGSTLTAVAGNAYPIDTTANACTVTLPASGTLGDQIIFTDYARYWATNNITLDTNSLNFQGSTASPIYNTNGDSILITYIDATQGWIPIYDDNVRLGYVVNEVTQKAIFGYGSGPVSITNLVNSSGVIGADVTGVGTARSALGATSYGGDKAIFGFGDANVTNLVSNAGVVATDVAGVGTSRSWPSASGYGLTGQALFIFGTGSSIINKVSDTGVVASDITGVGTNRYGLAAASYGGDKAICAYGYAAANSNLSNLVSNTGVVSADVAGVGTARRYCGAASYGAERSNAIFGFGYVAGTVNMTNLVGSNGVIGSDVSGVGTARYQIAAASFGGDKAIFGYGDTADSNLVSNTGVVASDVTAVGTSRQALAAANYSYSA</sequence>
<name>A0A381RV11_9ZZZZ</name>
<organism evidence="1">
    <name type="scientific">marine metagenome</name>
    <dbReference type="NCBI Taxonomy" id="408172"/>
    <lineage>
        <taxon>unclassified sequences</taxon>
        <taxon>metagenomes</taxon>
        <taxon>ecological metagenomes</taxon>
    </lineage>
</organism>
<proteinExistence type="predicted"/>
<accession>A0A381RV11</accession>
<dbReference type="AlphaFoldDB" id="A0A381RV11"/>